<protein>
    <submittedName>
        <fullName evidence="2">Uncharacterized protein</fullName>
    </submittedName>
</protein>
<feature type="compositionally biased region" description="Low complexity" evidence="1">
    <location>
        <begin position="23"/>
        <end position="36"/>
    </location>
</feature>
<sequence length="143" mass="15481">MAASLDVTPVCSPWRPSGGSGPATADLAVTTADLTASGTATAPSGGRPAARLAHRTARRSSRSRHAEDCVRSDDGTPSRRVVGRPVRGWHRGHVPPPLPDRRASPQEEDVSPMKKIRLNIERALETFEVLAGYGTKRRKRTRR</sequence>
<proteinExistence type="predicted"/>
<evidence type="ECO:0000313" key="3">
    <source>
        <dbReference type="Proteomes" id="UP001500457"/>
    </source>
</evidence>
<evidence type="ECO:0000256" key="1">
    <source>
        <dbReference type="SAM" id="MobiDB-lite"/>
    </source>
</evidence>
<accession>A0ABP9EY36</accession>
<feature type="compositionally biased region" description="Basic and acidic residues" evidence="1">
    <location>
        <begin position="64"/>
        <end position="77"/>
    </location>
</feature>
<evidence type="ECO:0000313" key="2">
    <source>
        <dbReference type="EMBL" id="GAA4883723.1"/>
    </source>
</evidence>
<name>A0ABP9EY36_9PSEU</name>
<feature type="compositionally biased region" description="Basic residues" evidence="1">
    <location>
        <begin position="52"/>
        <end position="63"/>
    </location>
</feature>
<reference evidence="3" key="1">
    <citation type="journal article" date="2019" name="Int. J. Syst. Evol. Microbiol.">
        <title>The Global Catalogue of Microorganisms (GCM) 10K type strain sequencing project: providing services to taxonomists for standard genome sequencing and annotation.</title>
        <authorList>
            <consortium name="The Broad Institute Genomics Platform"/>
            <consortium name="The Broad Institute Genome Sequencing Center for Infectious Disease"/>
            <person name="Wu L."/>
            <person name="Ma J."/>
        </authorList>
    </citation>
    <scope>NUCLEOTIDE SEQUENCE [LARGE SCALE GENOMIC DNA]</scope>
    <source>
        <strain evidence="3">JCM 17983</strain>
    </source>
</reference>
<feature type="region of interest" description="Disordered" evidence="1">
    <location>
        <begin position="1"/>
        <end position="112"/>
    </location>
</feature>
<dbReference type="EMBL" id="BAABHQ010000011">
    <property type="protein sequence ID" value="GAA4883723.1"/>
    <property type="molecule type" value="Genomic_DNA"/>
</dbReference>
<dbReference type="Proteomes" id="UP001500457">
    <property type="component" value="Unassembled WGS sequence"/>
</dbReference>
<comment type="caution">
    <text evidence="2">The sequence shown here is derived from an EMBL/GenBank/DDBJ whole genome shotgun (WGS) entry which is preliminary data.</text>
</comment>
<gene>
    <name evidence="2" type="ORF">GCM10023203_39510</name>
</gene>
<organism evidence="2 3">
    <name type="scientific">Actinomycetospora straminea</name>
    <dbReference type="NCBI Taxonomy" id="663607"/>
    <lineage>
        <taxon>Bacteria</taxon>
        <taxon>Bacillati</taxon>
        <taxon>Actinomycetota</taxon>
        <taxon>Actinomycetes</taxon>
        <taxon>Pseudonocardiales</taxon>
        <taxon>Pseudonocardiaceae</taxon>
        <taxon>Actinomycetospora</taxon>
    </lineage>
</organism>
<keyword evidence="3" id="KW-1185">Reference proteome</keyword>